<evidence type="ECO:0000259" key="6">
    <source>
        <dbReference type="PROSITE" id="PS50977"/>
    </source>
</evidence>
<evidence type="ECO:0000313" key="7">
    <source>
        <dbReference type="EMBL" id="MEU8137687.1"/>
    </source>
</evidence>
<dbReference type="Proteomes" id="UP001551482">
    <property type="component" value="Unassembled WGS sequence"/>
</dbReference>
<protein>
    <submittedName>
        <fullName evidence="7">Helix-turn-helix domain-containing protein</fullName>
    </submittedName>
</protein>
<reference evidence="7 8" key="1">
    <citation type="submission" date="2024-06" db="EMBL/GenBank/DDBJ databases">
        <title>The Natural Products Discovery Center: Release of the First 8490 Sequenced Strains for Exploring Actinobacteria Biosynthetic Diversity.</title>
        <authorList>
            <person name="Kalkreuter E."/>
            <person name="Kautsar S.A."/>
            <person name="Yang D."/>
            <person name="Bader C.D."/>
            <person name="Teijaro C.N."/>
            <person name="Fluegel L."/>
            <person name="Davis C.M."/>
            <person name="Simpson J.R."/>
            <person name="Lauterbach L."/>
            <person name="Steele A.D."/>
            <person name="Gui C."/>
            <person name="Meng S."/>
            <person name="Li G."/>
            <person name="Viehrig K."/>
            <person name="Ye F."/>
            <person name="Su P."/>
            <person name="Kiefer A.F."/>
            <person name="Nichols A."/>
            <person name="Cepeda A.J."/>
            <person name="Yan W."/>
            <person name="Fan B."/>
            <person name="Jiang Y."/>
            <person name="Adhikari A."/>
            <person name="Zheng C.-J."/>
            <person name="Schuster L."/>
            <person name="Cowan T.M."/>
            <person name="Smanski M.J."/>
            <person name="Chevrette M.G."/>
            <person name="De Carvalho L.P.S."/>
            <person name="Shen B."/>
        </authorList>
    </citation>
    <scope>NUCLEOTIDE SEQUENCE [LARGE SCALE GENOMIC DNA]</scope>
    <source>
        <strain evidence="7 8">NPDC048946</strain>
    </source>
</reference>
<dbReference type="InterPro" id="IPR023772">
    <property type="entry name" value="DNA-bd_HTH_TetR-type_CS"/>
</dbReference>
<dbReference type="PRINTS" id="PR00455">
    <property type="entry name" value="HTHTETR"/>
</dbReference>
<dbReference type="PANTHER" id="PTHR30055">
    <property type="entry name" value="HTH-TYPE TRANSCRIPTIONAL REGULATOR RUTR"/>
    <property type="match status" value="1"/>
</dbReference>
<feature type="compositionally biased region" description="Low complexity" evidence="5">
    <location>
        <begin position="10"/>
        <end position="22"/>
    </location>
</feature>
<proteinExistence type="predicted"/>
<feature type="DNA-binding region" description="H-T-H motif" evidence="4">
    <location>
        <begin position="50"/>
        <end position="69"/>
    </location>
</feature>
<evidence type="ECO:0000256" key="3">
    <source>
        <dbReference type="ARBA" id="ARBA00023163"/>
    </source>
</evidence>
<feature type="domain" description="HTH tetR-type" evidence="6">
    <location>
        <begin position="27"/>
        <end position="87"/>
    </location>
</feature>
<feature type="region of interest" description="Disordered" evidence="5">
    <location>
        <begin position="1"/>
        <end position="22"/>
    </location>
</feature>
<dbReference type="InterPro" id="IPR009057">
    <property type="entry name" value="Homeodomain-like_sf"/>
</dbReference>
<comment type="caution">
    <text evidence="7">The sequence shown here is derived from an EMBL/GenBank/DDBJ whole genome shotgun (WGS) entry which is preliminary data.</text>
</comment>
<evidence type="ECO:0000256" key="1">
    <source>
        <dbReference type="ARBA" id="ARBA00023015"/>
    </source>
</evidence>
<gene>
    <name evidence="7" type="ORF">AB0C36_29760</name>
</gene>
<feature type="compositionally biased region" description="Low complexity" evidence="5">
    <location>
        <begin position="149"/>
        <end position="170"/>
    </location>
</feature>
<keyword evidence="1" id="KW-0805">Transcription regulation</keyword>
<dbReference type="Gene3D" id="1.10.357.10">
    <property type="entry name" value="Tetracycline Repressor, domain 2"/>
    <property type="match status" value="1"/>
</dbReference>
<dbReference type="Pfam" id="PF00440">
    <property type="entry name" value="TetR_N"/>
    <property type="match status" value="1"/>
</dbReference>
<dbReference type="PROSITE" id="PS50977">
    <property type="entry name" value="HTH_TETR_2"/>
    <property type="match status" value="1"/>
</dbReference>
<keyword evidence="8" id="KW-1185">Reference proteome</keyword>
<evidence type="ECO:0000256" key="4">
    <source>
        <dbReference type="PROSITE-ProRule" id="PRU00335"/>
    </source>
</evidence>
<evidence type="ECO:0000256" key="5">
    <source>
        <dbReference type="SAM" id="MobiDB-lite"/>
    </source>
</evidence>
<dbReference type="InterPro" id="IPR001647">
    <property type="entry name" value="HTH_TetR"/>
</dbReference>
<organism evidence="7 8">
    <name type="scientific">Streptodolium elevatio</name>
    <dbReference type="NCBI Taxonomy" id="3157996"/>
    <lineage>
        <taxon>Bacteria</taxon>
        <taxon>Bacillati</taxon>
        <taxon>Actinomycetota</taxon>
        <taxon>Actinomycetes</taxon>
        <taxon>Kitasatosporales</taxon>
        <taxon>Streptomycetaceae</taxon>
        <taxon>Streptodolium</taxon>
    </lineage>
</organism>
<dbReference type="PANTHER" id="PTHR30055:SF234">
    <property type="entry name" value="HTH-TYPE TRANSCRIPTIONAL REGULATOR BETI"/>
    <property type="match status" value="1"/>
</dbReference>
<dbReference type="SUPFAM" id="SSF46689">
    <property type="entry name" value="Homeodomain-like"/>
    <property type="match status" value="1"/>
</dbReference>
<dbReference type="InterPro" id="IPR050109">
    <property type="entry name" value="HTH-type_TetR-like_transc_reg"/>
</dbReference>
<dbReference type="RefSeq" id="WP_358359942.1">
    <property type="nucleotide sequence ID" value="NZ_JBEZFP010000096.1"/>
</dbReference>
<accession>A0ABV3DPK5</accession>
<dbReference type="EMBL" id="JBEZFP010000096">
    <property type="protein sequence ID" value="MEU8137687.1"/>
    <property type="molecule type" value="Genomic_DNA"/>
</dbReference>
<evidence type="ECO:0000256" key="2">
    <source>
        <dbReference type="ARBA" id="ARBA00023125"/>
    </source>
</evidence>
<keyword evidence="2 4" id="KW-0238">DNA-binding</keyword>
<dbReference type="PROSITE" id="PS01081">
    <property type="entry name" value="HTH_TETR_1"/>
    <property type="match status" value="1"/>
</dbReference>
<feature type="region of interest" description="Disordered" evidence="5">
    <location>
        <begin position="149"/>
        <end position="187"/>
    </location>
</feature>
<sequence>MDNRTPEPAPAHAGTAAASRPRANDAQAAAAKILDAATELFHERSPASVSLREIARKAGVNYGLIHHYFGTKEAILAEVFRRSSARGAEVVAGADDLDTALGQLGRNPRAYARMLAWAILDSDTSQVFTDETPAVTRVRELIEEEWARQAAAAEAGSTEEGSTEASRTEAGSTAAPGRIPDTGEASGFDPRVVSATAVLAVLGWGLFAPFLIPAAGLGDRTEGDIRDEVRALVARMAVAAGAPVS</sequence>
<evidence type="ECO:0000313" key="8">
    <source>
        <dbReference type="Proteomes" id="UP001551482"/>
    </source>
</evidence>
<keyword evidence="3" id="KW-0804">Transcription</keyword>
<name>A0ABV3DPK5_9ACTN</name>